<feature type="transmembrane region" description="Helical" evidence="1">
    <location>
        <begin position="136"/>
        <end position="162"/>
    </location>
</feature>
<gene>
    <name evidence="2" type="ORF">VTK73DRAFT_6498</name>
</gene>
<sequence length="206" mass="22446">MVAPVPPLPSTTRDVRPAMDDLGSFADVLLPLFAPSPLEVAVEVGMEVEAALLLVAVERLFAERRPRPLVSTWSKSSSSSSVHCTFSSTSDRLRLRFARVCGPWTPAPGRGGSRSTEEEEEEAVAGSSEISMALSAIYAIVIFLYACLAGWLGGAPISSLAMRRNVKGGLRRDWTACDGHWERRQEWKSERCTAMLATSSMLLFTI</sequence>
<reference evidence="2 3" key="1">
    <citation type="journal article" date="2024" name="Commun. Biol.">
        <title>Comparative genomic analysis of thermophilic fungi reveals convergent evolutionary adaptations and gene losses.</title>
        <authorList>
            <person name="Steindorff A.S."/>
            <person name="Aguilar-Pontes M.V."/>
            <person name="Robinson A.J."/>
            <person name="Andreopoulos B."/>
            <person name="LaButti K."/>
            <person name="Kuo A."/>
            <person name="Mondo S."/>
            <person name="Riley R."/>
            <person name="Otillar R."/>
            <person name="Haridas S."/>
            <person name="Lipzen A."/>
            <person name="Grimwood J."/>
            <person name="Schmutz J."/>
            <person name="Clum A."/>
            <person name="Reid I.D."/>
            <person name="Moisan M.C."/>
            <person name="Butler G."/>
            <person name="Nguyen T.T.M."/>
            <person name="Dewar K."/>
            <person name="Conant G."/>
            <person name="Drula E."/>
            <person name="Henrissat B."/>
            <person name="Hansel C."/>
            <person name="Singer S."/>
            <person name="Hutchinson M.I."/>
            <person name="de Vries R.P."/>
            <person name="Natvig D.O."/>
            <person name="Powell A.J."/>
            <person name="Tsang A."/>
            <person name="Grigoriev I.V."/>
        </authorList>
    </citation>
    <scope>NUCLEOTIDE SEQUENCE [LARGE SCALE GENOMIC DNA]</scope>
    <source>
        <strain evidence="2 3">ATCC 24622</strain>
    </source>
</reference>
<accession>A0ABR3UZB4</accession>
<keyword evidence="3" id="KW-1185">Reference proteome</keyword>
<comment type="caution">
    <text evidence="2">The sequence shown here is derived from an EMBL/GenBank/DDBJ whole genome shotgun (WGS) entry which is preliminary data.</text>
</comment>
<protein>
    <submittedName>
        <fullName evidence="2">Uncharacterized protein</fullName>
    </submittedName>
</protein>
<evidence type="ECO:0000313" key="3">
    <source>
        <dbReference type="Proteomes" id="UP001586593"/>
    </source>
</evidence>
<name>A0ABR3UZB4_9PEZI</name>
<proteinExistence type="predicted"/>
<organism evidence="2 3">
    <name type="scientific">Phialemonium thermophilum</name>
    <dbReference type="NCBI Taxonomy" id="223376"/>
    <lineage>
        <taxon>Eukaryota</taxon>
        <taxon>Fungi</taxon>
        <taxon>Dikarya</taxon>
        <taxon>Ascomycota</taxon>
        <taxon>Pezizomycotina</taxon>
        <taxon>Sordariomycetes</taxon>
        <taxon>Sordariomycetidae</taxon>
        <taxon>Cephalothecales</taxon>
        <taxon>Cephalothecaceae</taxon>
        <taxon>Phialemonium</taxon>
    </lineage>
</organism>
<keyword evidence="1" id="KW-1133">Transmembrane helix</keyword>
<evidence type="ECO:0000313" key="2">
    <source>
        <dbReference type="EMBL" id="KAL1834995.1"/>
    </source>
</evidence>
<keyword evidence="1" id="KW-0812">Transmembrane</keyword>
<evidence type="ECO:0000256" key="1">
    <source>
        <dbReference type="SAM" id="Phobius"/>
    </source>
</evidence>
<dbReference type="EMBL" id="JAZHXJ010003663">
    <property type="protein sequence ID" value="KAL1834995.1"/>
    <property type="molecule type" value="Genomic_DNA"/>
</dbReference>
<keyword evidence="1" id="KW-0472">Membrane</keyword>
<dbReference type="Proteomes" id="UP001586593">
    <property type="component" value="Unassembled WGS sequence"/>
</dbReference>